<dbReference type="InterPro" id="IPR029063">
    <property type="entry name" value="SAM-dependent_MTases_sf"/>
</dbReference>
<name>A0A2B7YXW2_9FUSO</name>
<dbReference type="GO" id="GO:0032259">
    <property type="term" value="P:methylation"/>
    <property type="evidence" value="ECO:0007669"/>
    <property type="project" value="UniProtKB-KW"/>
</dbReference>
<proteinExistence type="inferred from homology"/>
<gene>
    <name evidence="10" type="ORF">RN90_11115</name>
</gene>
<evidence type="ECO:0000259" key="9">
    <source>
        <dbReference type="Pfam" id="PF01555"/>
    </source>
</evidence>
<organism evidence="10 11">
    <name type="scientific">Fusobacterium animalis</name>
    <dbReference type="NCBI Taxonomy" id="76859"/>
    <lineage>
        <taxon>Bacteria</taxon>
        <taxon>Fusobacteriati</taxon>
        <taxon>Fusobacteriota</taxon>
        <taxon>Fusobacteriia</taxon>
        <taxon>Fusobacteriales</taxon>
        <taxon>Fusobacteriaceae</taxon>
        <taxon>Fusobacterium</taxon>
    </lineage>
</organism>
<evidence type="ECO:0000256" key="5">
    <source>
        <dbReference type="ARBA" id="ARBA00022747"/>
    </source>
</evidence>
<evidence type="ECO:0000256" key="8">
    <source>
        <dbReference type="RuleBase" id="RU362026"/>
    </source>
</evidence>
<comment type="similarity">
    <text evidence="1">Belongs to the N(4)/N(6)-methyltransferase family. N(4) subfamily.</text>
</comment>
<accession>A0A2B7YXW2</accession>
<evidence type="ECO:0000256" key="1">
    <source>
        <dbReference type="ARBA" id="ARBA00010203"/>
    </source>
</evidence>
<dbReference type="PRINTS" id="PR00508">
    <property type="entry name" value="S21N4MTFRASE"/>
</dbReference>
<dbReference type="Gene3D" id="3.40.50.150">
    <property type="entry name" value="Vaccinia Virus protein VP39"/>
    <property type="match status" value="1"/>
</dbReference>
<reference evidence="10 11" key="1">
    <citation type="submission" date="2017-06" db="EMBL/GenBank/DDBJ databases">
        <title>Draft genome sequence of Fusobacterium nucleatum subsp. animalis KCOM 1280 (=ChDC F318).</title>
        <authorList>
            <person name="Kook J.-K."/>
            <person name="Park S.-N."/>
            <person name="Lim Y.K."/>
            <person name="Roh H."/>
        </authorList>
    </citation>
    <scope>NUCLEOTIDE SEQUENCE [LARGE SCALE GENOMIC DNA]</scope>
    <source>
        <strain evidence="11">KCOM 1280 ( ChDC F318)</strain>
    </source>
</reference>
<dbReference type="GO" id="GO:0003677">
    <property type="term" value="F:DNA binding"/>
    <property type="evidence" value="ECO:0007669"/>
    <property type="project" value="UniProtKB-KW"/>
</dbReference>
<dbReference type="PROSITE" id="PS00093">
    <property type="entry name" value="N4_MTASE"/>
    <property type="match status" value="1"/>
</dbReference>
<evidence type="ECO:0000256" key="2">
    <source>
        <dbReference type="ARBA" id="ARBA00022603"/>
    </source>
</evidence>
<dbReference type="GO" id="GO:0009307">
    <property type="term" value="P:DNA restriction-modification system"/>
    <property type="evidence" value="ECO:0007669"/>
    <property type="project" value="UniProtKB-KW"/>
</dbReference>
<dbReference type="GO" id="GO:0015667">
    <property type="term" value="F:site-specific DNA-methyltransferase (cytosine-N4-specific) activity"/>
    <property type="evidence" value="ECO:0007669"/>
    <property type="project" value="UniProtKB-EC"/>
</dbReference>
<dbReference type="Proteomes" id="UP000226179">
    <property type="component" value="Unassembled WGS sequence"/>
</dbReference>
<evidence type="ECO:0000256" key="4">
    <source>
        <dbReference type="ARBA" id="ARBA00022691"/>
    </source>
</evidence>
<evidence type="ECO:0000256" key="3">
    <source>
        <dbReference type="ARBA" id="ARBA00022679"/>
    </source>
</evidence>
<evidence type="ECO:0000256" key="6">
    <source>
        <dbReference type="ARBA" id="ARBA00023125"/>
    </source>
</evidence>
<dbReference type="AlphaFoldDB" id="A0A2B7YXW2"/>
<keyword evidence="4" id="KW-0949">S-adenosyl-L-methionine</keyword>
<keyword evidence="6" id="KW-0238">DNA-binding</keyword>
<evidence type="ECO:0000313" key="10">
    <source>
        <dbReference type="EMBL" id="PGH25849.1"/>
    </source>
</evidence>
<keyword evidence="3 10" id="KW-0808">Transferase</keyword>
<evidence type="ECO:0000256" key="7">
    <source>
        <dbReference type="ARBA" id="ARBA00049120"/>
    </source>
</evidence>
<dbReference type="RefSeq" id="WP_158412444.1">
    <property type="nucleotide sequence ID" value="NZ_CP077150.1"/>
</dbReference>
<keyword evidence="5" id="KW-0680">Restriction system</keyword>
<dbReference type="InterPro" id="IPR017985">
    <property type="entry name" value="MeTrfase_CN4_CS"/>
</dbReference>
<dbReference type="GO" id="GO:0008170">
    <property type="term" value="F:N-methyltransferase activity"/>
    <property type="evidence" value="ECO:0007669"/>
    <property type="project" value="InterPro"/>
</dbReference>
<dbReference type="EC" id="2.1.1.-" evidence="8"/>
<protein>
    <recommendedName>
        <fullName evidence="8">Methyltransferase</fullName>
        <ecNumber evidence="8">2.1.1.-</ecNumber>
    </recommendedName>
</protein>
<evidence type="ECO:0000313" key="11">
    <source>
        <dbReference type="Proteomes" id="UP000226179"/>
    </source>
</evidence>
<dbReference type="InterPro" id="IPR002941">
    <property type="entry name" value="DNA_methylase_N4/N6"/>
</dbReference>
<comment type="caution">
    <text evidence="10">The sequence shown here is derived from an EMBL/GenBank/DDBJ whole genome shotgun (WGS) entry which is preliminary data.</text>
</comment>
<dbReference type="InterPro" id="IPR001091">
    <property type="entry name" value="RM_Methyltransferase"/>
</dbReference>
<keyword evidence="2 10" id="KW-0489">Methyltransferase</keyword>
<comment type="catalytic activity">
    <reaction evidence="7">
        <text>a 2'-deoxycytidine in DNA + S-adenosyl-L-methionine = an N(4)-methyl-2'-deoxycytidine in DNA + S-adenosyl-L-homocysteine + H(+)</text>
        <dbReference type="Rhea" id="RHEA:16857"/>
        <dbReference type="Rhea" id="RHEA-COMP:11369"/>
        <dbReference type="Rhea" id="RHEA-COMP:13674"/>
        <dbReference type="ChEBI" id="CHEBI:15378"/>
        <dbReference type="ChEBI" id="CHEBI:57856"/>
        <dbReference type="ChEBI" id="CHEBI:59789"/>
        <dbReference type="ChEBI" id="CHEBI:85452"/>
        <dbReference type="ChEBI" id="CHEBI:137933"/>
        <dbReference type="EC" id="2.1.1.113"/>
    </reaction>
</comment>
<dbReference type="Pfam" id="PF01555">
    <property type="entry name" value="N6_N4_Mtase"/>
    <property type="match status" value="1"/>
</dbReference>
<feature type="domain" description="DNA methylase N-4/N-6" evidence="9">
    <location>
        <begin position="31"/>
        <end position="305"/>
    </location>
</feature>
<dbReference type="SUPFAM" id="SSF53335">
    <property type="entry name" value="S-adenosyl-L-methionine-dependent methyltransferases"/>
    <property type="match status" value="1"/>
</dbReference>
<sequence>MKNLLYSTDLGKYYLGKCEDTINKLDLKKKVQLILTSPPFPLNNKKKYGNLNGEEYLKWFSNLAELFSSILTPNGSIVIEMGNTWEKNRPVQSLLHLNSLLSFVNNKHAGLRLCQEFICYNPARLPSPAQWVTINRIRAIDSFTHIWWISNSDYPKADNRHILRPYSKSMKKLLESGKYNFGKRPSEHIISEKGFLTDNQGSISHNILELEQIDEKKEFRQPYSMFSISNTKSNDFFTKTCKKRGLVPHPARMPLELASFFINFLTDEGDLVLDPFGGSNTTGFCAEKQNRKWISIEANIEYGKQSIIRFEEPNLNSNIKKGEIFYDGITK</sequence>
<dbReference type="EMBL" id="NJGJ01000001">
    <property type="protein sequence ID" value="PGH25849.1"/>
    <property type="molecule type" value="Genomic_DNA"/>
</dbReference>